<sequence>MAVFWTFRRCSIVFSDVLGILTISAFVTEVTLLNPITGFEPTPSHQAGGAGSRSLLAPGFALKSKYPGVRTTPDLSVAAGLILGPKSYAKALVGLIGPGKAKFIAAQNFQFKSTLYLECLSSQSQNGNQIGKDPMTPAAKPDRTNDQSGKDRPPASQATFPEDPKNDNEAANQPEEFEMPSLFTQIAPE</sequence>
<evidence type="ECO:0000313" key="1">
    <source>
        <dbReference type="EMBL" id="KAJ9059643.1"/>
    </source>
</evidence>
<organism evidence="1 2">
    <name type="scientific">Entomophthora muscae</name>
    <dbReference type="NCBI Taxonomy" id="34485"/>
    <lineage>
        <taxon>Eukaryota</taxon>
        <taxon>Fungi</taxon>
        <taxon>Fungi incertae sedis</taxon>
        <taxon>Zoopagomycota</taxon>
        <taxon>Entomophthoromycotina</taxon>
        <taxon>Entomophthoromycetes</taxon>
        <taxon>Entomophthorales</taxon>
        <taxon>Entomophthoraceae</taxon>
        <taxon>Entomophthora</taxon>
    </lineage>
</organism>
<accession>A0ACC2SB63</accession>
<keyword evidence="2" id="KW-1185">Reference proteome</keyword>
<protein>
    <submittedName>
        <fullName evidence="1">Uncharacterized protein</fullName>
    </submittedName>
</protein>
<gene>
    <name evidence="1" type="ORF">DSO57_1039380</name>
</gene>
<proteinExistence type="predicted"/>
<dbReference type="EMBL" id="QTSX02005617">
    <property type="protein sequence ID" value="KAJ9059643.1"/>
    <property type="molecule type" value="Genomic_DNA"/>
</dbReference>
<dbReference type="Proteomes" id="UP001165960">
    <property type="component" value="Unassembled WGS sequence"/>
</dbReference>
<evidence type="ECO:0000313" key="2">
    <source>
        <dbReference type="Proteomes" id="UP001165960"/>
    </source>
</evidence>
<reference evidence="1" key="1">
    <citation type="submission" date="2022-04" db="EMBL/GenBank/DDBJ databases">
        <title>Genome of the entomopathogenic fungus Entomophthora muscae.</title>
        <authorList>
            <person name="Elya C."/>
            <person name="Lovett B.R."/>
            <person name="Lee E."/>
            <person name="Macias A.M."/>
            <person name="Hajek A.E."/>
            <person name="De Bivort B.L."/>
            <person name="Kasson M.T."/>
            <person name="De Fine Licht H.H."/>
            <person name="Stajich J.E."/>
        </authorList>
    </citation>
    <scope>NUCLEOTIDE SEQUENCE</scope>
    <source>
        <strain evidence="1">Berkeley</strain>
    </source>
</reference>
<name>A0ACC2SB63_9FUNG</name>
<comment type="caution">
    <text evidence="1">The sequence shown here is derived from an EMBL/GenBank/DDBJ whole genome shotgun (WGS) entry which is preliminary data.</text>
</comment>